<evidence type="ECO:0000259" key="11">
    <source>
        <dbReference type="PROSITE" id="PS50011"/>
    </source>
</evidence>
<feature type="compositionally biased region" description="Acidic residues" evidence="10">
    <location>
        <begin position="792"/>
        <end position="808"/>
    </location>
</feature>
<evidence type="ECO:0000256" key="10">
    <source>
        <dbReference type="SAM" id="MobiDB-lite"/>
    </source>
</evidence>
<dbReference type="InterPro" id="IPR030616">
    <property type="entry name" value="Aur-like"/>
</dbReference>
<evidence type="ECO:0000256" key="4">
    <source>
        <dbReference type="ARBA" id="ARBA00022777"/>
    </source>
</evidence>
<feature type="binding site" evidence="7">
    <location>
        <position position="246"/>
    </location>
    <ligand>
        <name>ATP</name>
        <dbReference type="ChEBI" id="CHEBI:30616"/>
    </ligand>
</feature>
<dbReference type="AlphaFoldDB" id="A0A8K1CIY5"/>
<proteinExistence type="predicted"/>
<accession>A0A8K1CIY5</accession>
<sequence length="808" mass="90009">MTFARCLMGESDVFCSPTTRREAPKSHSDSNTTKPRGGSTNGGLTMATLLGWAKKSTPATDSKASSTARRRHHRHHAGRRGSITSSTNGVIHRRGEKSFLDFHQRYMITRHLGEGSYSSVKQVTHRKRGGQFACKIVDKTALSNIDRIALGHEVRVLSTVRHNNVMRLYEVIEDDSKCYLIMELAEHGDLFDKIVKQGRFTIPEAQRVVAALVEALAYCHSNSVIHRDVKPENVLLSTDHGVKLCDFGFAKQLSHPLEQSTDSCGTPGYAAPEILDGKAYGLEVDVFSLGVVMYIMLCGYPPFPMKLAQLRTHRFNVRFPSKDWANIDPSVKELLVRMLSVKPELRPSMRDLQAHSWVQEGKAMLDDIREATEARKREELRQRKQFMADTIRKRLLTSGFEVVKHGRQGSPHRTKLRLSTDGRVLTWQPKLLKRSLLRCQNAKSISSFFGFGSSSSLTSDSEDHSPRSSSAMSSPTSSAIRHPQIARLSSCEGIGIGRRSEQTPQDDDTERSTIATTASNCSTQDETSPAPSPLGHSDSTSSASGSGWIDKKNWWRSFRKSHSRQTGERSASGGFSFAAFALSTSTRASRSSSCSSSVSEATNACEEDIRSQSRRSGFRSSRSSTSEPPMSPHLASRTHTPLPSPSGSSGLDTSITLKDIRTITLGEQSAFFRSRARSNNREDDEHCEYGTTDHDREEEGEDDGQNDSDDEKHVDPSMSLTVTTRFRDLHLEFTSEDVRDAFAFLLEQATLPLEEVAPTQQPFIYRKNQEKEPRDEKTRSHDPQQDEPTSNQDEEENSACQGDEIEAQ</sequence>
<feature type="region of interest" description="Disordered" evidence="10">
    <location>
        <begin position="674"/>
        <end position="719"/>
    </location>
</feature>
<evidence type="ECO:0000256" key="8">
    <source>
        <dbReference type="PIRSR" id="PIRSR630616-3"/>
    </source>
</evidence>
<dbReference type="SUPFAM" id="SSF56112">
    <property type="entry name" value="Protein kinase-like (PK-like)"/>
    <property type="match status" value="1"/>
</dbReference>
<feature type="binding site" evidence="7 9">
    <location>
        <position position="135"/>
    </location>
    <ligand>
        <name>ATP</name>
        <dbReference type="ChEBI" id="CHEBI:30616"/>
    </ligand>
</feature>
<keyword evidence="3 7" id="KW-0547">Nucleotide-binding</keyword>
<feature type="region of interest" description="Disordered" evidence="10">
    <location>
        <begin position="589"/>
        <end position="653"/>
    </location>
</feature>
<dbReference type="GO" id="GO:0005524">
    <property type="term" value="F:ATP binding"/>
    <property type="evidence" value="ECO:0007669"/>
    <property type="project" value="UniProtKB-UniRule"/>
</dbReference>
<dbReference type="OrthoDB" id="40902at2759"/>
<dbReference type="GO" id="GO:0004674">
    <property type="term" value="F:protein serine/threonine kinase activity"/>
    <property type="evidence" value="ECO:0007669"/>
    <property type="project" value="UniProtKB-KW"/>
</dbReference>
<feature type="region of interest" description="Disordered" evidence="10">
    <location>
        <begin position="16"/>
        <end position="87"/>
    </location>
</feature>
<keyword evidence="1" id="KW-0723">Serine/threonine-protein kinase</keyword>
<name>A0A8K1CIY5_PYTOL</name>
<feature type="compositionally biased region" description="Low complexity" evidence="10">
    <location>
        <begin position="467"/>
        <end position="479"/>
    </location>
</feature>
<dbReference type="InterPro" id="IPR008271">
    <property type="entry name" value="Ser/Thr_kinase_AS"/>
</dbReference>
<feature type="compositionally biased region" description="Basic and acidic residues" evidence="10">
    <location>
        <begin position="19"/>
        <end position="28"/>
    </location>
</feature>
<feature type="compositionally biased region" description="Basic and acidic residues" evidence="10">
    <location>
        <begin position="679"/>
        <end position="697"/>
    </location>
</feature>
<feature type="region of interest" description="Disordered" evidence="10">
    <location>
        <begin position="454"/>
        <end position="546"/>
    </location>
</feature>
<evidence type="ECO:0000256" key="5">
    <source>
        <dbReference type="ARBA" id="ARBA00022840"/>
    </source>
</evidence>
<protein>
    <recommendedName>
        <fullName evidence="11">Protein kinase domain-containing protein</fullName>
    </recommendedName>
</protein>
<gene>
    <name evidence="12" type="ORF">Poli38472_002739</name>
</gene>
<keyword evidence="13" id="KW-1185">Reference proteome</keyword>
<dbReference type="Pfam" id="PF00069">
    <property type="entry name" value="Pkinase"/>
    <property type="match status" value="1"/>
</dbReference>
<dbReference type="FunFam" id="1.10.510.10:FF:000571">
    <property type="entry name" value="Maternal embryonic leucine zipper kinase"/>
    <property type="match status" value="1"/>
</dbReference>
<dbReference type="InterPro" id="IPR000719">
    <property type="entry name" value="Prot_kinase_dom"/>
</dbReference>
<feature type="compositionally biased region" description="Basic and acidic residues" evidence="10">
    <location>
        <begin position="767"/>
        <end position="784"/>
    </location>
</feature>
<feature type="cross-link" description="Glycyl lysine isopeptide (Lys-Gly) (interchain with G-Cter in SUMO2)" evidence="8">
    <location>
        <position position="230"/>
    </location>
</feature>
<evidence type="ECO:0000256" key="3">
    <source>
        <dbReference type="ARBA" id="ARBA00022741"/>
    </source>
</evidence>
<feature type="compositionally biased region" description="Low complexity" evidence="10">
    <location>
        <begin position="589"/>
        <end position="602"/>
    </location>
</feature>
<dbReference type="Proteomes" id="UP000794436">
    <property type="component" value="Unassembled WGS sequence"/>
</dbReference>
<dbReference type="PROSITE" id="PS00107">
    <property type="entry name" value="PROTEIN_KINASE_ATP"/>
    <property type="match status" value="1"/>
</dbReference>
<dbReference type="InterPro" id="IPR017441">
    <property type="entry name" value="Protein_kinase_ATP_BS"/>
</dbReference>
<dbReference type="InterPro" id="IPR011009">
    <property type="entry name" value="Kinase-like_dom_sf"/>
</dbReference>
<dbReference type="FunFam" id="3.30.200.20:FF:000042">
    <property type="entry name" value="Aurora kinase A"/>
    <property type="match status" value="1"/>
</dbReference>
<evidence type="ECO:0000313" key="13">
    <source>
        <dbReference type="Proteomes" id="UP000794436"/>
    </source>
</evidence>
<feature type="compositionally biased region" description="Basic residues" evidence="10">
    <location>
        <begin position="68"/>
        <end position="79"/>
    </location>
</feature>
<evidence type="ECO:0000256" key="9">
    <source>
        <dbReference type="PROSITE-ProRule" id="PRU10141"/>
    </source>
</evidence>
<evidence type="ECO:0000313" key="12">
    <source>
        <dbReference type="EMBL" id="TMW63798.1"/>
    </source>
</evidence>
<organism evidence="12 13">
    <name type="scientific">Pythium oligandrum</name>
    <name type="common">Mycoparasitic fungus</name>
    <dbReference type="NCBI Taxonomy" id="41045"/>
    <lineage>
        <taxon>Eukaryota</taxon>
        <taxon>Sar</taxon>
        <taxon>Stramenopiles</taxon>
        <taxon>Oomycota</taxon>
        <taxon>Peronosporomycetes</taxon>
        <taxon>Pythiales</taxon>
        <taxon>Pythiaceae</taxon>
        <taxon>Pythium</taxon>
    </lineage>
</organism>
<evidence type="ECO:0000256" key="2">
    <source>
        <dbReference type="ARBA" id="ARBA00022679"/>
    </source>
</evidence>
<feature type="compositionally biased region" description="Polar residues" evidence="10">
    <location>
        <begin position="57"/>
        <end position="67"/>
    </location>
</feature>
<keyword evidence="5 7" id="KW-0067">ATP-binding</keyword>
<dbReference type="EMBL" id="SPLM01000072">
    <property type="protein sequence ID" value="TMW63798.1"/>
    <property type="molecule type" value="Genomic_DNA"/>
</dbReference>
<comment type="caution">
    <text evidence="12">The sequence shown here is derived from an EMBL/GenBank/DDBJ whole genome shotgun (WGS) entry which is preliminary data.</text>
</comment>
<dbReference type="PANTHER" id="PTHR24350">
    <property type="entry name" value="SERINE/THREONINE-PROTEIN KINASE IAL-RELATED"/>
    <property type="match status" value="1"/>
</dbReference>
<reference evidence="12" key="1">
    <citation type="submission" date="2019-03" db="EMBL/GenBank/DDBJ databases">
        <title>Long read genome sequence of the mycoparasitic Pythium oligandrum ATCC 38472 isolated from sugarbeet rhizosphere.</title>
        <authorList>
            <person name="Gaulin E."/>
        </authorList>
    </citation>
    <scope>NUCLEOTIDE SEQUENCE</scope>
    <source>
        <strain evidence="12">ATCC 38472_TT</strain>
    </source>
</reference>
<feature type="active site" description="Proton acceptor" evidence="6">
    <location>
        <position position="228"/>
    </location>
</feature>
<keyword evidence="4" id="KW-0418">Kinase</keyword>
<feature type="compositionally biased region" description="Polar residues" evidence="10">
    <location>
        <begin position="512"/>
        <end position="529"/>
    </location>
</feature>
<feature type="compositionally biased region" description="Low complexity" evidence="10">
    <location>
        <begin position="535"/>
        <end position="546"/>
    </location>
</feature>
<evidence type="ECO:0000256" key="7">
    <source>
        <dbReference type="PIRSR" id="PIRSR630616-2"/>
    </source>
</evidence>
<keyword evidence="2" id="KW-0808">Transferase</keyword>
<dbReference type="PROSITE" id="PS50011">
    <property type="entry name" value="PROTEIN_KINASE_DOM"/>
    <property type="match status" value="1"/>
</dbReference>
<feature type="domain" description="Protein kinase" evidence="11">
    <location>
        <begin position="106"/>
        <end position="358"/>
    </location>
</feature>
<feature type="region of interest" description="Disordered" evidence="10">
    <location>
        <begin position="757"/>
        <end position="808"/>
    </location>
</feature>
<feature type="binding site" evidence="7">
    <location>
        <begin position="232"/>
        <end position="233"/>
    </location>
    <ligand>
        <name>ATP</name>
        <dbReference type="ChEBI" id="CHEBI:30616"/>
    </ligand>
</feature>
<evidence type="ECO:0000256" key="6">
    <source>
        <dbReference type="PIRSR" id="PIRSR630616-1"/>
    </source>
</evidence>
<feature type="binding site" evidence="7">
    <location>
        <begin position="183"/>
        <end position="185"/>
    </location>
    <ligand>
        <name>ATP</name>
        <dbReference type="ChEBI" id="CHEBI:30616"/>
    </ligand>
</feature>
<dbReference type="Gene3D" id="1.10.510.10">
    <property type="entry name" value="Transferase(Phosphotransferase) domain 1"/>
    <property type="match status" value="1"/>
</dbReference>
<dbReference type="PROSITE" id="PS00108">
    <property type="entry name" value="PROTEIN_KINASE_ST"/>
    <property type="match status" value="1"/>
</dbReference>
<feature type="compositionally biased region" description="Acidic residues" evidence="10">
    <location>
        <begin position="698"/>
        <end position="709"/>
    </location>
</feature>
<dbReference type="CDD" id="cd05117">
    <property type="entry name" value="STKc_CAMK"/>
    <property type="match status" value="1"/>
</dbReference>
<dbReference type="SMART" id="SM00220">
    <property type="entry name" value="S_TKc"/>
    <property type="match status" value="1"/>
</dbReference>
<evidence type="ECO:0000256" key="1">
    <source>
        <dbReference type="ARBA" id="ARBA00022527"/>
    </source>
</evidence>